<feature type="region of interest" description="Disordered" evidence="1">
    <location>
        <begin position="40"/>
        <end position="75"/>
    </location>
</feature>
<dbReference type="Proteomes" id="UP000652761">
    <property type="component" value="Unassembled WGS sequence"/>
</dbReference>
<proteinExistence type="predicted"/>
<dbReference type="AlphaFoldDB" id="A0A843WNK7"/>
<evidence type="ECO:0000256" key="1">
    <source>
        <dbReference type="SAM" id="MobiDB-lite"/>
    </source>
</evidence>
<accession>A0A843WNK7</accession>
<name>A0A843WNK7_COLES</name>
<sequence>MYSGGMSSILLFASSSSTDGTTASDEVDVGALSITAVEAAGDSTTAGAGSRSSSASPTMASPSTVPSFDQIPTCT</sequence>
<keyword evidence="3" id="KW-1185">Reference proteome</keyword>
<protein>
    <submittedName>
        <fullName evidence="2">Uncharacterized protein</fullName>
    </submittedName>
</protein>
<organism evidence="2 3">
    <name type="scientific">Colocasia esculenta</name>
    <name type="common">Wild taro</name>
    <name type="synonym">Arum esculentum</name>
    <dbReference type="NCBI Taxonomy" id="4460"/>
    <lineage>
        <taxon>Eukaryota</taxon>
        <taxon>Viridiplantae</taxon>
        <taxon>Streptophyta</taxon>
        <taxon>Embryophyta</taxon>
        <taxon>Tracheophyta</taxon>
        <taxon>Spermatophyta</taxon>
        <taxon>Magnoliopsida</taxon>
        <taxon>Liliopsida</taxon>
        <taxon>Araceae</taxon>
        <taxon>Aroideae</taxon>
        <taxon>Colocasieae</taxon>
        <taxon>Colocasia</taxon>
    </lineage>
</organism>
<gene>
    <name evidence="2" type="ORF">Taro_045986</name>
</gene>
<evidence type="ECO:0000313" key="2">
    <source>
        <dbReference type="EMBL" id="MQM13063.1"/>
    </source>
</evidence>
<dbReference type="EMBL" id="NMUH01005546">
    <property type="protein sequence ID" value="MQM13063.1"/>
    <property type="molecule type" value="Genomic_DNA"/>
</dbReference>
<feature type="compositionally biased region" description="Low complexity" evidence="1">
    <location>
        <begin position="40"/>
        <end position="67"/>
    </location>
</feature>
<reference evidence="2" key="1">
    <citation type="submission" date="2017-07" db="EMBL/GenBank/DDBJ databases">
        <title>Taro Niue Genome Assembly and Annotation.</title>
        <authorList>
            <person name="Atibalentja N."/>
            <person name="Keating K."/>
            <person name="Fields C.J."/>
        </authorList>
    </citation>
    <scope>NUCLEOTIDE SEQUENCE</scope>
    <source>
        <strain evidence="2">Niue_2</strain>
        <tissue evidence="2">Leaf</tissue>
    </source>
</reference>
<evidence type="ECO:0000313" key="3">
    <source>
        <dbReference type="Proteomes" id="UP000652761"/>
    </source>
</evidence>
<comment type="caution">
    <text evidence="2">The sequence shown here is derived from an EMBL/GenBank/DDBJ whole genome shotgun (WGS) entry which is preliminary data.</text>
</comment>